<organism evidence="1 2">
    <name type="scientific">Sus scrofa</name>
    <name type="common">Pig</name>
    <dbReference type="NCBI Taxonomy" id="9823"/>
    <lineage>
        <taxon>Eukaryota</taxon>
        <taxon>Metazoa</taxon>
        <taxon>Chordata</taxon>
        <taxon>Craniata</taxon>
        <taxon>Vertebrata</taxon>
        <taxon>Euteleostomi</taxon>
        <taxon>Mammalia</taxon>
        <taxon>Eutheria</taxon>
        <taxon>Laurasiatheria</taxon>
        <taxon>Artiodactyla</taxon>
        <taxon>Suina</taxon>
        <taxon>Suidae</taxon>
        <taxon>Sus</taxon>
    </lineage>
</organism>
<protein>
    <submittedName>
        <fullName evidence="1">Uncharacterized protein</fullName>
    </submittedName>
</protein>
<sequence length="176" mass="20512">MKLEHTLTLCTKINSRWLKDLNVRQDTIKLLKENIGKTFSGIKRKNVFLGQSPKAIEIKTKIKQWDLIKLKSFCTAKETIKKKKKTTYGMGENIVNNATDKDPISKIYKQLIQLNSKKTNNPIEKRAEDLNRHFSKEDIRVANRHMKIMLTITNYQGNANQNYNEVPPHTRQNGHH</sequence>
<dbReference type="Ensembl" id="ENSSSCT00050108298.1">
    <property type="protein sequence ID" value="ENSSSCP00050048015.1"/>
    <property type="gene ID" value="ENSSSCG00050078584.1"/>
</dbReference>
<dbReference type="AlphaFoldDB" id="A0A8D1NZF6"/>
<evidence type="ECO:0000313" key="2">
    <source>
        <dbReference type="Proteomes" id="UP000694571"/>
    </source>
</evidence>
<accession>A0A8D1NZF6</accession>
<dbReference type="Proteomes" id="UP000694571">
    <property type="component" value="Unplaced"/>
</dbReference>
<reference evidence="1" key="1">
    <citation type="submission" date="2025-08" db="UniProtKB">
        <authorList>
            <consortium name="Ensembl"/>
        </authorList>
    </citation>
    <scope>IDENTIFICATION</scope>
</reference>
<name>A0A8D1NZF6_PIG</name>
<evidence type="ECO:0000313" key="1">
    <source>
        <dbReference type="Ensembl" id="ENSSSCP00050048015.1"/>
    </source>
</evidence>
<proteinExistence type="predicted"/>